<comment type="subcellular location">
    <subcellularLocation>
        <location evidence="1">Cell membrane</location>
        <topology evidence="1">Multi-pass membrane protein</topology>
    </subcellularLocation>
</comment>
<gene>
    <name evidence="12" type="ORF">QSV35_05060</name>
</gene>
<dbReference type="InterPro" id="IPR001851">
    <property type="entry name" value="ABC_transp_permease"/>
</dbReference>
<dbReference type="PANTHER" id="PTHR32196:SF29">
    <property type="entry name" value="AUTOINDUCER 2 IMPORT SYSTEM PERMEASE PROTEIN LSRC"/>
    <property type="match status" value="1"/>
</dbReference>
<accession>A0ABT7MW92</accession>
<keyword evidence="7 11" id="KW-1133">Transmembrane helix</keyword>
<dbReference type="Proteomes" id="UP001235064">
    <property type="component" value="Unassembled WGS sequence"/>
</dbReference>
<keyword evidence="13" id="KW-1185">Reference proteome</keyword>
<keyword evidence="8 11" id="KW-0472">Membrane</keyword>
<feature type="transmembrane region" description="Helical" evidence="11">
    <location>
        <begin position="204"/>
        <end position="230"/>
    </location>
</feature>
<evidence type="ECO:0000256" key="2">
    <source>
        <dbReference type="ARBA" id="ARBA00011262"/>
    </source>
</evidence>
<dbReference type="PANTHER" id="PTHR32196">
    <property type="entry name" value="ABC TRANSPORTER PERMEASE PROTEIN YPHD-RELATED-RELATED"/>
    <property type="match status" value="1"/>
</dbReference>
<feature type="transmembrane region" description="Helical" evidence="11">
    <location>
        <begin position="97"/>
        <end position="116"/>
    </location>
</feature>
<feature type="transmembrane region" description="Helical" evidence="11">
    <location>
        <begin position="162"/>
        <end position="183"/>
    </location>
</feature>
<dbReference type="Pfam" id="PF02653">
    <property type="entry name" value="BPD_transp_2"/>
    <property type="match status" value="1"/>
</dbReference>
<evidence type="ECO:0000256" key="7">
    <source>
        <dbReference type="ARBA" id="ARBA00022989"/>
    </source>
</evidence>
<comment type="function">
    <text evidence="9">Part of the ABC transporter complex LsrABCD involved in autoinducer 2 (AI-2) import. Probably responsible for the translocation of the substrate across the membrane.</text>
</comment>
<feature type="transmembrane region" description="Helical" evidence="11">
    <location>
        <begin position="293"/>
        <end position="309"/>
    </location>
</feature>
<evidence type="ECO:0000256" key="9">
    <source>
        <dbReference type="ARBA" id="ARBA00025439"/>
    </source>
</evidence>
<feature type="transmembrane region" description="Helical" evidence="11">
    <location>
        <begin position="236"/>
        <end position="256"/>
    </location>
</feature>
<feature type="transmembrane region" description="Helical" evidence="11">
    <location>
        <begin position="123"/>
        <end position="142"/>
    </location>
</feature>
<keyword evidence="6 11" id="KW-0812">Transmembrane</keyword>
<evidence type="ECO:0000256" key="4">
    <source>
        <dbReference type="ARBA" id="ARBA00022475"/>
    </source>
</evidence>
<keyword evidence="5" id="KW-0997">Cell inner membrane</keyword>
<dbReference type="EMBL" id="JASXSZ010000001">
    <property type="protein sequence ID" value="MDL9978688.1"/>
    <property type="molecule type" value="Genomic_DNA"/>
</dbReference>
<feature type="transmembrane region" description="Helical" evidence="11">
    <location>
        <begin position="72"/>
        <end position="91"/>
    </location>
</feature>
<evidence type="ECO:0000256" key="11">
    <source>
        <dbReference type="SAM" id="Phobius"/>
    </source>
</evidence>
<feature type="transmembrane region" description="Helical" evidence="11">
    <location>
        <begin position="20"/>
        <end position="38"/>
    </location>
</feature>
<comment type="subunit">
    <text evidence="2">The complex is composed of two ATP-binding proteins (LsrA), two transmembrane proteins (LsrC and LsrD) and a solute-binding protein (LsrB).</text>
</comment>
<keyword evidence="3" id="KW-0813">Transport</keyword>
<evidence type="ECO:0000256" key="6">
    <source>
        <dbReference type="ARBA" id="ARBA00022692"/>
    </source>
</evidence>
<evidence type="ECO:0000256" key="1">
    <source>
        <dbReference type="ARBA" id="ARBA00004651"/>
    </source>
</evidence>
<keyword evidence="4" id="KW-1003">Cell membrane</keyword>
<evidence type="ECO:0000256" key="10">
    <source>
        <dbReference type="ARBA" id="ARBA00039382"/>
    </source>
</evidence>
<dbReference type="CDD" id="cd06579">
    <property type="entry name" value="TM_PBP1_transp_AraH_like"/>
    <property type="match status" value="1"/>
</dbReference>
<evidence type="ECO:0000313" key="12">
    <source>
        <dbReference type="EMBL" id="MDL9978688.1"/>
    </source>
</evidence>
<protein>
    <recommendedName>
        <fullName evidence="10">Autoinducer 2 import system permease protein LsrC</fullName>
    </recommendedName>
</protein>
<evidence type="ECO:0000256" key="5">
    <source>
        <dbReference type="ARBA" id="ARBA00022519"/>
    </source>
</evidence>
<sequence>MSTRRGPGQYVRAHTTDIMLPAALVVLIIIGLVLFPSFRSVTNFFNILTFSSVLLIVAIGETFVVLGRAADLTVGSMVGLSGAILAVLSTTMPAVPAVALSIIIGTLIGALQGIIITKVRISFLIVTLGLYSILRSQVQVLLGGQSQNVDISWLQTLSNGYVGIVPNLVIIALVVFVVATLVLRGTGFGRALYAVGASPETARLAGIPVARVVIISFAISAFAASVAGILTVGTLGSAQTTAGSGMELVALSAVLLGGTRFSGGYGSATRTLVGVLFLGVLNSLLYAAGISSFWQGTASGLVLILAVALDRTRKD</sequence>
<feature type="transmembrane region" description="Helical" evidence="11">
    <location>
        <begin position="268"/>
        <end position="287"/>
    </location>
</feature>
<proteinExistence type="predicted"/>
<evidence type="ECO:0000313" key="13">
    <source>
        <dbReference type="Proteomes" id="UP001235064"/>
    </source>
</evidence>
<dbReference type="RefSeq" id="WP_286287323.1">
    <property type="nucleotide sequence ID" value="NZ_JASXSZ010000001.1"/>
</dbReference>
<name>A0ABT7MW92_9MICO</name>
<feature type="transmembrane region" description="Helical" evidence="11">
    <location>
        <begin position="44"/>
        <end position="65"/>
    </location>
</feature>
<organism evidence="12 13">
    <name type="scientific">Microbacterium candidum</name>
    <dbReference type="NCBI Taxonomy" id="3041922"/>
    <lineage>
        <taxon>Bacteria</taxon>
        <taxon>Bacillati</taxon>
        <taxon>Actinomycetota</taxon>
        <taxon>Actinomycetes</taxon>
        <taxon>Micrococcales</taxon>
        <taxon>Microbacteriaceae</taxon>
        <taxon>Microbacterium</taxon>
    </lineage>
</organism>
<comment type="caution">
    <text evidence="12">The sequence shown here is derived from an EMBL/GenBank/DDBJ whole genome shotgun (WGS) entry which is preliminary data.</text>
</comment>
<evidence type="ECO:0000256" key="3">
    <source>
        <dbReference type="ARBA" id="ARBA00022448"/>
    </source>
</evidence>
<reference evidence="12 13" key="1">
    <citation type="submission" date="2023-06" db="EMBL/GenBank/DDBJ databases">
        <title>Microbacterium sp. nov., isolated from a waste landfill.</title>
        <authorList>
            <person name="Wen W."/>
        </authorList>
    </citation>
    <scope>NUCLEOTIDE SEQUENCE [LARGE SCALE GENOMIC DNA]</scope>
    <source>
        <strain evidence="12 13">ASV49</strain>
    </source>
</reference>
<evidence type="ECO:0000256" key="8">
    <source>
        <dbReference type="ARBA" id="ARBA00023136"/>
    </source>
</evidence>